<gene>
    <name evidence="6" type="ORF">INT44_006937</name>
</gene>
<dbReference type="AlphaFoldDB" id="A0A8H7PIV7"/>
<dbReference type="PANTHER" id="PTHR46972:SF1">
    <property type="entry name" value="FAD DEPENDENT OXIDOREDUCTASE DOMAIN-CONTAINING PROTEIN"/>
    <property type="match status" value="1"/>
</dbReference>
<keyword evidence="7" id="KW-1185">Reference proteome</keyword>
<dbReference type="Proteomes" id="UP000612746">
    <property type="component" value="Unassembled WGS sequence"/>
</dbReference>
<dbReference type="EMBL" id="JAEPRA010000016">
    <property type="protein sequence ID" value="KAG2174673.1"/>
    <property type="molecule type" value="Genomic_DNA"/>
</dbReference>
<evidence type="ECO:0000256" key="4">
    <source>
        <dbReference type="ARBA" id="ARBA00023033"/>
    </source>
</evidence>
<dbReference type="InterPro" id="IPR036188">
    <property type="entry name" value="FAD/NAD-bd_sf"/>
</dbReference>
<protein>
    <recommendedName>
        <fullName evidence="5">FAD-binding domain-containing protein</fullName>
    </recommendedName>
</protein>
<evidence type="ECO:0000313" key="6">
    <source>
        <dbReference type="EMBL" id="KAG2174673.1"/>
    </source>
</evidence>
<evidence type="ECO:0000256" key="1">
    <source>
        <dbReference type="ARBA" id="ARBA00022630"/>
    </source>
</evidence>
<dbReference type="GO" id="GO:0004497">
    <property type="term" value="F:monooxygenase activity"/>
    <property type="evidence" value="ECO:0007669"/>
    <property type="project" value="UniProtKB-KW"/>
</dbReference>
<dbReference type="Pfam" id="PF01494">
    <property type="entry name" value="FAD_binding_3"/>
    <property type="match status" value="2"/>
</dbReference>
<evidence type="ECO:0000259" key="5">
    <source>
        <dbReference type="Pfam" id="PF01494"/>
    </source>
</evidence>
<dbReference type="PANTHER" id="PTHR46972">
    <property type="entry name" value="MONOOXYGENASE ASQM-RELATED"/>
    <property type="match status" value="1"/>
</dbReference>
<dbReference type="SUPFAM" id="SSF51905">
    <property type="entry name" value="FAD/NAD(P)-binding domain"/>
    <property type="match status" value="1"/>
</dbReference>
<dbReference type="Gene3D" id="3.50.50.60">
    <property type="entry name" value="FAD/NAD(P)-binding domain"/>
    <property type="match status" value="1"/>
</dbReference>
<accession>A0A8H7PIV7</accession>
<sequence length="410" mass="45312">MSSLQSTIPDSSRMKIAVVGGGLGGLTLASVLQHAYKIKCTVFELDDTVNSRNQGGSLDLHFESGQYALKKAGLIDQFRKHARYQGEDHILTDMTGKILMQQVGRKGSTGGRFDRPEIDRTVLRQILIDSLDEDTIQWGKKVIQIEEDSKSKDNGKHRHTITFQDGQTGTFDLVVGADGAWSKIRKFVSDVTPFYGGVSFIEGLHPNADINYPKVSKLVGNGSFWALQYNKGLLCQRSGDGSIRVSAAIRIEEDGFSQLDFSNPEIPRKYLMDLFSDWDDSLKVLIEESPTFIARGIYMLPAGYKWKSHPGVTLIGDAAHLMTPFAGEGANMAMLDGAKLASAISQIVHKGKDLATTIDKFERTMCNTVTGPATESAKNMDLMISENGHQEVLKMFRILRWLSPVIKLFS</sequence>
<keyword evidence="3" id="KW-0560">Oxidoreductase</keyword>
<reference evidence="6" key="1">
    <citation type="submission" date="2020-12" db="EMBL/GenBank/DDBJ databases">
        <title>Metabolic potential, ecology and presence of endohyphal bacteria is reflected in genomic diversity of Mucoromycotina.</title>
        <authorList>
            <person name="Muszewska A."/>
            <person name="Okrasinska A."/>
            <person name="Steczkiewicz K."/>
            <person name="Drgas O."/>
            <person name="Orlowska M."/>
            <person name="Perlinska-Lenart U."/>
            <person name="Aleksandrzak-Piekarczyk T."/>
            <person name="Szatraj K."/>
            <person name="Zielenkiewicz U."/>
            <person name="Pilsyk S."/>
            <person name="Malc E."/>
            <person name="Mieczkowski P."/>
            <person name="Kruszewska J.S."/>
            <person name="Biernat P."/>
            <person name="Pawlowska J."/>
        </authorList>
    </citation>
    <scope>NUCLEOTIDE SEQUENCE</scope>
    <source>
        <strain evidence="6">WA0000051536</strain>
    </source>
</reference>
<proteinExistence type="predicted"/>
<organism evidence="6 7">
    <name type="scientific">Umbelopsis vinacea</name>
    <dbReference type="NCBI Taxonomy" id="44442"/>
    <lineage>
        <taxon>Eukaryota</taxon>
        <taxon>Fungi</taxon>
        <taxon>Fungi incertae sedis</taxon>
        <taxon>Mucoromycota</taxon>
        <taxon>Mucoromycotina</taxon>
        <taxon>Umbelopsidomycetes</taxon>
        <taxon>Umbelopsidales</taxon>
        <taxon>Umbelopsidaceae</taxon>
        <taxon>Umbelopsis</taxon>
    </lineage>
</organism>
<evidence type="ECO:0000313" key="7">
    <source>
        <dbReference type="Proteomes" id="UP000612746"/>
    </source>
</evidence>
<dbReference type="PRINTS" id="PR00420">
    <property type="entry name" value="RNGMNOXGNASE"/>
</dbReference>
<dbReference type="GO" id="GO:0071949">
    <property type="term" value="F:FAD binding"/>
    <property type="evidence" value="ECO:0007669"/>
    <property type="project" value="InterPro"/>
</dbReference>
<evidence type="ECO:0000256" key="3">
    <source>
        <dbReference type="ARBA" id="ARBA00023002"/>
    </source>
</evidence>
<dbReference type="InterPro" id="IPR002938">
    <property type="entry name" value="FAD-bd"/>
</dbReference>
<name>A0A8H7PIV7_9FUNG</name>
<keyword evidence="4" id="KW-0503">Monooxygenase</keyword>
<keyword evidence="2" id="KW-0274">FAD</keyword>
<feature type="domain" description="FAD-binding" evidence="5">
    <location>
        <begin position="311"/>
        <end position="349"/>
    </location>
</feature>
<dbReference type="OrthoDB" id="655030at2759"/>
<keyword evidence="1" id="KW-0285">Flavoprotein</keyword>
<feature type="domain" description="FAD-binding" evidence="5">
    <location>
        <begin position="14"/>
        <end position="188"/>
    </location>
</feature>
<comment type="caution">
    <text evidence="6">The sequence shown here is derived from an EMBL/GenBank/DDBJ whole genome shotgun (WGS) entry which is preliminary data.</text>
</comment>
<evidence type="ECO:0000256" key="2">
    <source>
        <dbReference type="ARBA" id="ARBA00022827"/>
    </source>
</evidence>